<dbReference type="EMBL" id="MLAI01000024">
    <property type="protein sequence ID" value="OOF85075.1"/>
    <property type="molecule type" value="Genomic_DNA"/>
</dbReference>
<dbReference type="RefSeq" id="WP_077553389.1">
    <property type="nucleotide sequence ID" value="NZ_MLAI01000024.1"/>
</dbReference>
<accession>A0A1V3L5E3</accession>
<dbReference type="OrthoDB" id="5355010at2"/>
<evidence type="ECO:0008006" key="3">
    <source>
        <dbReference type="Google" id="ProtNLM"/>
    </source>
</evidence>
<sequence>MVIHSIEEISNGRLNKFSKFDKIYDFFNGKELSSDFIFTNYNEDNQYKELIGDYSNRFFVFATTGQGDLWLFDKEDQEIYYYNHDTENVSFSNFINLDFDIYKWLIDRRSF</sequence>
<gene>
    <name evidence="1" type="ORF">BKG88_08910</name>
</gene>
<comment type="caution">
    <text evidence="1">The sequence shown here is derived from an EMBL/GenBank/DDBJ whole genome shotgun (WGS) entry which is preliminary data.</text>
</comment>
<name>A0A1V3L5E3_9PAST</name>
<organism evidence="1 2">
    <name type="scientific">Rodentibacter ratti</name>
    <dbReference type="NCBI Taxonomy" id="1906745"/>
    <lineage>
        <taxon>Bacteria</taxon>
        <taxon>Pseudomonadati</taxon>
        <taxon>Pseudomonadota</taxon>
        <taxon>Gammaproteobacteria</taxon>
        <taxon>Pasteurellales</taxon>
        <taxon>Pasteurellaceae</taxon>
        <taxon>Rodentibacter</taxon>
    </lineage>
</organism>
<dbReference type="SUPFAM" id="SSF160631">
    <property type="entry name" value="SMI1/KNR4-like"/>
    <property type="match status" value="1"/>
</dbReference>
<protein>
    <recommendedName>
        <fullName evidence="3">SMI1/KNR4 family protein</fullName>
    </recommendedName>
</protein>
<dbReference type="AlphaFoldDB" id="A0A1V3L5E3"/>
<evidence type="ECO:0000313" key="1">
    <source>
        <dbReference type="EMBL" id="OOF85075.1"/>
    </source>
</evidence>
<dbReference type="Proteomes" id="UP000189353">
    <property type="component" value="Unassembled WGS sequence"/>
</dbReference>
<reference evidence="1 2" key="1">
    <citation type="submission" date="2016-10" db="EMBL/GenBank/DDBJ databases">
        <title>Rodentibacter gen. nov. and new species.</title>
        <authorList>
            <person name="Christensen H."/>
        </authorList>
    </citation>
    <scope>NUCLEOTIDE SEQUENCE [LARGE SCALE GENOMIC DNA]</scope>
    <source>
        <strain evidence="1 2">Ppn158</strain>
    </source>
</reference>
<dbReference type="InterPro" id="IPR037883">
    <property type="entry name" value="Knr4/Smi1-like_sf"/>
</dbReference>
<evidence type="ECO:0000313" key="2">
    <source>
        <dbReference type="Proteomes" id="UP000189353"/>
    </source>
</evidence>
<proteinExistence type="predicted"/>